<dbReference type="GeneID" id="29988010"/>
<reference evidence="7 10" key="2">
    <citation type="submission" date="2017-02" db="EMBL/GenBank/DDBJ databases">
        <title>Genomes of Trichoderma spp. with biocontrol activity.</title>
        <authorList>
            <person name="Gardiner D."/>
            <person name="Kazan K."/>
            <person name="Vos C."/>
            <person name="Harvey P."/>
        </authorList>
    </citation>
    <scope>NUCLEOTIDE SEQUENCE [LARGE SCALE GENOMIC DNA]</scope>
    <source>
        <strain evidence="7 10">A5MH</strain>
    </source>
</reference>
<keyword evidence="5" id="KW-0336">GPI-anchor</keyword>
<dbReference type="GO" id="GO:0031505">
    <property type="term" value="P:fungal-type cell wall organization"/>
    <property type="evidence" value="ECO:0007669"/>
    <property type="project" value="TreeGrafter"/>
</dbReference>
<dbReference type="Proteomes" id="UP000054821">
    <property type="component" value="Unassembled WGS sequence"/>
</dbReference>
<dbReference type="EC" id="2.4.1.-" evidence="5"/>
<comment type="subcellular location">
    <subcellularLocation>
        <location evidence="1 5">Cell membrane</location>
        <topology evidence="1 5">Lipid-anchor</topology>
        <topology evidence="1 5">GPI-anchor</topology>
    </subcellularLocation>
</comment>
<comment type="caution">
    <text evidence="8">The sequence shown here is derived from an EMBL/GenBank/DDBJ whole genome shotgun (WGS) entry which is preliminary data.</text>
</comment>
<dbReference type="GO" id="GO:0098552">
    <property type="term" value="C:side of membrane"/>
    <property type="evidence" value="ECO:0007669"/>
    <property type="project" value="UniProtKB-KW"/>
</dbReference>
<keyword evidence="5 8" id="KW-0808">Transferase</keyword>
<evidence type="ECO:0000256" key="3">
    <source>
        <dbReference type="ARBA" id="ARBA00022729"/>
    </source>
</evidence>
<protein>
    <recommendedName>
        <fullName evidence="5">1,3-beta-glucanosyltransferase</fullName>
        <ecNumber evidence="5">2.4.1.-</ecNumber>
    </recommendedName>
</protein>
<dbReference type="SUPFAM" id="SSF51445">
    <property type="entry name" value="(Trans)glycosidases"/>
    <property type="match status" value="1"/>
</dbReference>
<dbReference type="GO" id="GO:0042124">
    <property type="term" value="F:1,3-beta-glucanosyltransferase activity"/>
    <property type="evidence" value="ECO:0007669"/>
    <property type="project" value="TreeGrafter"/>
</dbReference>
<keyword evidence="3 5" id="KW-0732">Signal</keyword>
<keyword evidence="5" id="KW-0449">Lipoprotein</keyword>
<gene>
    <name evidence="8" type="ORF">TGAM01_v208314</name>
    <name evidence="7" type="ORF">TGAMA5MH_06989</name>
</gene>
<accession>A0A0W7VHC6</accession>
<dbReference type="AlphaFoldDB" id="A0A0W7VHC6"/>
<dbReference type="EMBL" id="MTYH01000059">
    <property type="protein sequence ID" value="PNP41119.1"/>
    <property type="molecule type" value="Genomic_DNA"/>
</dbReference>
<evidence type="ECO:0000256" key="4">
    <source>
        <dbReference type="ARBA" id="ARBA00023180"/>
    </source>
</evidence>
<dbReference type="PANTHER" id="PTHR31468">
    <property type="entry name" value="1,3-BETA-GLUCANOSYLTRANSFERASE GAS1"/>
    <property type="match status" value="1"/>
</dbReference>
<dbReference type="InterPro" id="IPR017853">
    <property type="entry name" value="GH"/>
</dbReference>
<dbReference type="GO" id="GO:0071970">
    <property type="term" value="P:fungal-type cell wall (1-&gt;3)-beta-D-glucan biosynthetic process"/>
    <property type="evidence" value="ECO:0007669"/>
    <property type="project" value="TreeGrafter"/>
</dbReference>
<dbReference type="OrthoDB" id="421038at2759"/>
<name>A0A0W7VHC6_9HYPO</name>
<evidence type="ECO:0000313" key="7">
    <source>
        <dbReference type="EMBL" id="PNP41119.1"/>
    </source>
</evidence>
<keyword evidence="4" id="KW-0325">Glycoprotein</keyword>
<evidence type="ECO:0000313" key="9">
    <source>
        <dbReference type="Proteomes" id="UP000054821"/>
    </source>
</evidence>
<dbReference type="InterPro" id="IPR004886">
    <property type="entry name" value="Glucanosyltransferase"/>
</dbReference>
<reference evidence="8" key="3">
    <citation type="submission" date="2017-08" db="EMBL/GenBank/DDBJ databases">
        <title>Trichoderma gamsii strain T6085, whole genome shotgun sequencing project.</title>
        <authorList>
            <person name="Baroncelli R."/>
        </authorList>
    </citation>
    <scope>NUCLEOTIDE SEQUENCE</scope>
    <source>
        <strain evidence="8">T6085</strain>
    </source>
</reference>
<keyword evidence="5" id="KW-0472">Membrane</keyword>
<keyword evidence="9" id="KW-1185">Reference proteome</keyword>
<dbReference type="RefSeq" id="XP_018658832.1">
    <property type="nucleotide sequence ID" value="XM_018807927.1"/>
</dbReference>
<evidence type="ECO:0000313" key="10">
    <source>
        <dbReference type="Proteomes" id="UP000236546"/>
    </source>
</evidence>
<evidence type="ECO:0000313" key="8">
    <source>
        <dbReference type="EMBL" id="PON22834.1"/>
    </source>
</evidence>
<dbReference type="Gene3D" id="3.20.20.80">
    <property type="entry name" value="Glycosidases"/>
    <property type="match status" value="1"/>
</dbReference>
<dbReference type="PANTHER" id="PTHR31468:SF8">
    <property type="entry name" value="1,3-BETA-GLUCANOSYLTRANSFERASE GAS2"/>
    <property type="match status" value="1"/>
</dbReference>
<feature type="signal peptide" evidence="5">
    <location>
        <begin position="1"/>
        <end position="19"/>
    </location>
</feature>
<sequence length="474" mass="50908">MRWASAAIALAGAKSFVVALDPVSVVGNKFFNKDGSQFFIKGVAYQLVPQDPLIDTAQCKRDASLMSELGANTIRVYHVNATADHDGCMQAFDDAGIYVLADLDTFDTYILPDNNYWDKDKFQSYAAVMDTFQKYDNILGFFIGNENIATKDDSPTAPYLKAAARDMKAYRDAQGYREIPVGYSAADILELRPALQDYLTCGGNSSEIVDFFSLNSYSWCDPSTYVGSTYNKLEEYAKDFPVPIFFSETGCIIPGPRLWDDQDAVFGKEMVNDWSGSIVYEWIQEENSYGIITYGPPNQPAGPNVEGGFLRKGTPQPKSPDFPNLKSKWATISPSGVQKSAYDPDSVSTRACPKSSAGSWWEVDGDVKLPTLGQILAVSPKSTTAVLGTDTSTPTDTFTAVITAETITDSSGSVVTSMMTITPPPSTATDGSGSPTSGASAATTTSKKGAAADNRPTVFGAGLVSAVLAFAILL</sequence>
<comment type="function">
    <text evidence="5">Splits internally a 1,3-beta-glucan molecule and transfers the newly generated reducing end (the donor) to the non-reducing end of another 1,3-beta-glucan molecule (the acceptor) forming a 1,3-beta linkage, resulting in the elongation of 1,3-beta-glucan chains in the cell wall.</text>
</comment>
<comment type="similarity">
    <text evidence="2 5">Belongs to the glycosyl hydrolase 72 family.</text>
</comment>
<organism evidence="8 9">
    <name type="scientific">Trichoderma gamsii</name>
    <dbReference type="NCBI Taxonomy" id="398673"/>
    <lineage>
        <taxon>Eukaryota</taxon>
        <taxon>Fungi</taxon>
        <taxon>Dikarya</taxon>
        <taxon>Ascomycota</taxon>
        <taxon>Pezizomycotina</taxon>
        <taxon>Sordariomycetes</taxon>
        <taxon>Hypocreomycetidae</taxon>
        <taxon>Hypocreales</taxon>
        <taxon>Hypocreaceae</taxon>
        <taxon>Trichoderma</taxon>
    </lineage>
</organism>
<dbReference type="Pfam" id="PF03198">
    <property type="entry name" value="Glyco_hydro_72"/>
    <property type="match status" value="1"/>
</dbReference>
<dbReference type="Proteomes" id="UP000236546">
    <property type="component" value="Unassembled WGS sequence"/>
</dbReference>
<feature type="region of interest" description="Disordered" evidence="6">
    <location>
        <begin position="421"/>
        <end position="452"/>
    </location>
</feature>
<dbReference type="EMBL" id="JPDN02000034">
    <property type="protein sequence ID" value="PON22834.1"/>
    <property type="molecule type" value="Genomic_DNA"/>
</dbReference>
<feature type="chain" id="PRO_5014484321" description="1,3-beta-glucanosyltransferase" evidence="5">
    <location>
        <begin position="20"/>
        <end position="474"/>
    </location>
</feature>
<evidence type="ECO:0000256" key="6">
    <source>
        <dbReference type="SAM" id="MobiDB-lite"/>
    </source>
</evidence>
<evidence type="ECO:0000256" key="5">
    <source>
        <dbReference type="RuleBase" id="RU361209"/>
    </source>
</evidence>
<dbReference type="GO" id="GO:0005886">
    <property type="term" value="C:plasma membrane"/>
    <property type="evidence" value="ECO:0007669"/>
    <property type="project" value="UniProtKB-SubCell"/>
</dbReference>
<evidence type="ECO:0000256" key="2">
    <source>
        <dbReference type="ARBA" id="ARBA00007528"/>
    </source>
</evidence>
<evidence type="ECO:0000256" key="1">
    <source>
        <dbReference type="ARBA" id="ARBA00004609"/>
    </source>
</evidence>
<proteinExistence type="inferred from homology"/>
<reference evidence="8 9" key="1">
    <citation type="journal article" date="2016" name="Genome Announc.">
        <title>Draft Whole-Genome Sequence of Trichoderma gamsii T6085, a Promising Biocontrol Agent of Fusarium Head Blight on Wheat.</title>
        <authorList>
            <person name="Baroncelli R."/>
            <person name="Zapparata A."/>
            <person name="Piaggeschi G."/>
            <person name="Sarrocco S."/>
            <person name="Vannacci G."/>
        </authorList>
    </citation>
    <scope>NUCLEOTIDE SEQUENCE [LARGE SCALE GENOMIC DNA]</scope>
    <source>
        <strain evidence="8 9">T6085</strain>
    </source>
</reference>